<feature type="region of interest" description="Disordered" evidence="1">
    <location>
        <begin position="1"/>
        <end position="81"/>
    </location>
</feature>
<dbReference type="InterPro" id="IPR036397">
    <property type="entry name" value="RNaseH_sf"/>
</dbReference>
<proteinExistence type="predicted"/>
<protein>
    <submittedName>
        <fullName evidence="2">Uncharacterized protein</fullName>
    </submittedName>
</protein>
<dbReference type="Gene3D" id="3.30.420.10">
    <property type="entry name" value="Ribonuclease H-like superfamily/Ribonuclease H"/>
    <property type="match status" value="1"/>
</dbReference>
<name>A0A448YVG9_9STRA</name>
<dbReference type="OrthoDB" id="46625at2759"/>
<organism evidence="2 3">
    <name type="scientific">Pseudo-nitzschia multistriata</name>
    <dbReference type="NCBI Taxonomy" id="183589"/>
    <lineage>
        <taxon>Eukaryota</taxon>
        <taxon>Sar</taxon>
        <taxon>Stramenopiles</taxon>
        <taxon>Ochrophyta</taxon>
        <taxon>Bacillariophyta</taxon>
        <taxon>Bacillariophyceae</taxon>
        <taxon>Bacillariophycidae</taxon>
        <taxon>Bacillariales</taxon>
        <taxon>Bacillariaceae</taxon>
        <taxon>Pseudo-nitzschia</taxon>
    </lineage>
</organism>
<evidence type="ECO:0000256" key="1">
    <source>
        <dbReference type="SAM" id="MobiDB-lite"/>
    </source>
</evidence>
<feature type="region of interest" description="Disordered" evidence="1">
    <location>
        <begin position="427"/>
        <end position="456"/>
    </location>
</feature>
<feature type="region of interest" description="Disordered" evidence="1">
    <location>
        <begin position="252"/>
        <end position="275"/>
    </location>
</feature>
<feature type="compositionally biased region" description="Low complexity" evidence="1">
    <location>
        <begin position="33"/>
        <end position="54"/>
    </location>
</feature>
<sequence>MSATRNARRSSRGGSFPGERTGGTGRETAGLFPAKNAGTPTTTTNTNTNTKPTASGAGRTRTKPKQKQKTKTSRNLTDPERKALLRELLRRRGANGRPARGALKAAAAAFGTSTRTCSRIWASGGASRRHRCGRKARPEGDLSCLVASVPLEARGNLRALAEETGIPKASLHRYVRKGVLEHPTHLFRPLLGDDHRKERIAFCLSHLGGDGNLNGNGACAFGPMKEVVHLAEKWFFRDEAAANAYFLPAELEPGHNDSNNDKNDSNNNNNNNAGPERVLFLCATARPRHDASRNAWFDGKLGIWPLVVPGEGPCGPGEKASRYRKIVAEKLLPAVYERFPRDAFGSSSDESKTNSSNSNHHENHHKDGPFRCVLQEDRSLPHSECLDREALVEAARKHHWEISFAAQPNGSADFSVPHLGFFRSVQSLQHKQQLKQQQPKQPEHTEEPPETPTERASETLIQAVQRAFCETGDGALATSFRALWFNMEDALGVGGDNSYRPRHPGKPKSRATFGDTGPVPCDPVKAGYARLLLANSHTATSRRNALGAVAAVGAPLVRAGSR</sequence>
<dbReference type="PANTHER" id="PTHR47169">
    <property type="entry name" value="OS01G0541250 PROTEIN"/>
    <property type="match status" value="1"/>
</dbReference>
<feature type="compositionally biased region" description="Basic residues" evidence="1">
    <location>
        <begin position="500"/>
        <end position="509"/>
    </location>
</feature>
<keyword evidence="3" id="KW-1185">Reference proteome</keyword>
<dbReference type="GO" id="GO:0003676">
    <property type="term" value="F:nucleic acid binding"/>
    <property type="evidence" value="ECO:0007669"/>
    <property type="project" value="InterPro"/>
</dbReference>
<dbReference type="EMBL" id="CAACVS010000009">
    <property type="protein sequence ID" value="VEU33792.1"/>
    <property type="molecule type" value="Genomic_DNA"/>
</dbReference>
<dbReference type="Proteomes" id="UP000291116">
    <property type="component" value="Unassembled WGS sequence"/>
</dbReference>
<feature type="compositionally biased region" description="Basic residues" evidence="1">
    <location>
        <begin position="60"/>
        <end position="72"/>
    </location>
</feature>
<feature type="compositionally biased region" description="Basic and acidic residues" evidence="1">
    <location>
        <begin position="252"/>
        <end position="264"/>
    </location>
</feature>
<reference evidence="2 3" key="1">
    <citation type="submission" date="2019-01" db="EMBL/GenBank/DDBJ databases">
        <authorList>
            <person name="Ferrante I. M."/>
        </authorList>
    </citation>
    <scope>NUCLEOTIDE SEQUENCE [LARGE SCALE GENOMIC DNA]</scope>
    <source>
        <strain evidence="2 3">B856</strain>
    </source>
</reference>
<feature type="region of interest" description="Disordered" evidence="1">
    <location>
        <begin position="496"/>
        <end position="518"/>
    </location>
</feature>
<feature type="region of interest" description="Disordered" evidence="1">
    <location>
        <begin position="342"/>
        <end position="368"/>
    </location>
</feature>
<feature type="compositionally biased region" description="Basic residues" evidence="1">
    <location>
        <begin position="1"/>
        <end position="11"/>
    </location>
</feature>
<evidence type="ECO:0000313" key="3">
    <source>
        <dbReference type="Proteomes" id="UP000291116"/>
    </source>
</evidence>
<gene>
    <name evidence="2" type="ORF">PSNMU_V1.4_AUG-EV-PASAV3_0004820</name>
</gene>
<accession>A0A448YVG9</accession>
<feature type="compositionally biased region" description="Basic and acidic residues" evidence="1">
    <location>
        <begin position="359"/>
        <end position="368"/>
    </location>
</feature>
<dbReference type="AlphaFoldDB" id="A0A448YVG9"/>
<feature type="compositionally biased region" description="Basic and acidic residues" evidence="1">
    <location>
        <begin position="441"/>
        <end position="456"/>
    </location>
</feature>
<evidence type="ECO:0000313" key="2">
    <source>
        <dbReference type="EMBL" id="VEU33792.1"/>
    </source>
</evidence>
<feature type="compositionally biased region" description="Low complexity" evidence="1">
    <location>
        <begin position="427"/>
        <end position="440"/>
    </location>
</feature>